<keyword evidence="1" id="KW-1133">Transmembrane helix</keyword>
<dbReference type="InterPro" id="IPR012902">
    <property type="entry name" value="N_methyl_site"/>
</dbReference>
<dbReference type="RefSeq" id="WP_261272926.1">
    <property type="nucleotide sequence ID" value="NZ_JAMTCC010000020.1"/>
</dbReference>
<evidence type="ECO:0000313" key="3">
    <source>
        <dbReference type="Proteomes" id="UP001155604"/>
    </source>
</evidence>
<protein>
    <submittedName>
        <fullName evidence="2">Prepilin-type N-terminal cleavage/methylation domain-containing protein</fullName>
    </submittedName>
</protein>
<feature type="transmembrane region" description="Helical" evidence="1">
    <location>
        <begin position="28"/>
        <end position="50"/>
    </location>
</feature>
<reference evidence="2" key="1">
    <citation type="journal article" date="2023" name="Int. J. Syst. Evol. Microbiol.">
        <title>&lt;i&gt;Shewanella septentrionalis&lt;/i&gt; sp. nov. and &lt;i&gt;Shewanella holmiensis&lt;/i&gt; sp. nov., isolated from Baltic Sea water and sediments.</title>
        <authorList>
            <person name="Martin-Rodriguez A.J."/>
            <person name="Thorell K."/>
            <person name="Joffre E."/>
            <person name="Jensie-Markopoulos S."/>
            <person name="Moore E.R.B."/>
            <person name="Sjoling A."/>
        </authorList>
    </citation>
    <scope>NUCLEOTIDE SEQUENCE</scope>
    <source>
        <strain evidence="2">SP1W3</strain>
    </source>
</reference>
<dbReference type="PROSITE" id="PS00409">
    <property type="entry name" value="PROKAR_NTER_METHYL"/>
    <property type="match status" value="1"/>
</dbReference>
<sequence>MRINPRLLLGKASVKTSKKAKPQKGFTLIELVIGMLVIAIAIVMLTSMLFPQADRAAKTLHRVKSAELAHSVMNEIWGKRYDQNTNANGGVPACGSPLGLPCSNVTSLGSSEWKWPNEGEGRNDFNDVDDYHGLSQNATMLNSTQTYAAAYPNYSLSVTVAYGPAPNTKLVTINVTTPDNEVITYNLVRSNY</sequence>
<dbReference type="NCBIfam" id="TIGR02532">
    <property type="entry name" value="IV_pilin_GFxxxE"/>
    <property type="match status" value="1"/>
</dbReference>
<gene>
    <name evidence="2" type="ORF">NE536_12820</name>
</gene>
<proteinExistence type="predicted"/>
<organism evidence="2 3">
    <name type="scientific">Shewanella septentrionalis</name>
    <dbReference type="NCBI Taxonomy" id="2952223"/>
    <lineage>
        <taxon>Bacteria</taxon>
        <taxon>Pseudomonadati</taxon>
        <taxon>Pseudomonadota</taxon>
        <taxon>Gammaproteobacteria</taxon>
        <taxon>Alteromonadales</taxon>
        <taxon>Shewanellaceae</taxon>
        <taxon>Shewanella</taxon>
    </lineage>
</organism>
<evidence type="ECO:0000313" key="2">
    <source>
        <dbReference type="EMBL" id="MCT7946237.1"/>
    </source>
</evidence>
<dbReference type="Proteomes" id="UP001155604">
    <property type="component" value="Unassembled WGS sequence"/>
</dbReference>
<keyword evidence="1" id="KW-0472">Membrane</keyword>
<name>A0A9X2WVD2_9GAMM</name>
<keyword evidence="3" id="KW-1185">Reference proteome</keyword>
<comment type="caution">
    <text evidence="2">The sequence shown here is derived from an EMBL/GenBank/DDBJ whole genome shotgun (WGS) entry which is preliminary data.</text>
</comment>
<accession>A0A9X2WVD2</accession>
<dbReference type="Pfam" id="PF07963">
    <property type="entry name" value="N_methyl"/>
    <property type="match status" value="1"/>
</dbReference>
<dbReference type="AlphaFoldDB" id="A0A9X2WVD2"/>
<evidence type="ECO:0000256" key="1">
    <source>
        <dbReference type="SAM" id="Phobius"/>
    </source>
</evidence>
<keyword evidence="1" id="KW-0812">Transmembrane</keyword>
<dbReference type="EMBL" id="JAMTCC010000020">
    <property type="protein sequence ID" value="MCT7946237.1"/>
    <property type="molecule type" value="Genomic_DNA"/>
</dbReference>